<sequence>MQILKIDASGCASFSTNGSDWEPIDKIGKEHLLMLLDICVEQDVQMDEYIDENIKNPAHNIIYKNVYQKLLDFVSNKQGFIDEVEDLYRGALEKYN</sequence>
<dbReference type="AlphaFoldDB" id="A0A2J8HTE8"/>
<dbReference type="RefSeq" id="WP_102967228.1">
    <property type="nucleotide sequence ID" value="NZ_POSK01000021.1"/>
</dbReference>
<proteinExistence type="predicted"/>
<comment type="caution">
    <text evidence="1">The sequence shown here is derived from an EMBL/GenBank/DDBJ whole genome shotgun (WGS) entry which is preliminary data.</text>
</comment>
<dbReference type="EMBL" id="QLTR01000013">
    <property type="protein sequence ID" value="RAS62854.1"/>
    <property type="molecule type" value="Genomic_DNA"/>
</dbReference>
<gene>
    <name evidence="1" type="ORF">C1N32_20260</name>
    <name evidence="2" type="ORF">DET48_113130</name>
</gene>
<reference evidence="1 3" key="1">
    <citation type="submission" date="2018-01" db="EMBL/GenBank/DDBJ databases">
        <title>Draft genome sequences of six Vibrio diazotrophicus strains isolated from deep-sea sediments of the Baltic Sea.</title>
        <authorList>
            <person name="Castillo D."/>
            <person name="Vandieken V."/>
            <person name="Chiang O."/>
            <person name="Middelboe M."/>
        </authorList>
    </citation>
    <scope>NUCLEOTIDE SEQUENCE [LARGE SCALE GENOMIC DNA]</scope>
    <source>
        <strain evidence="1 3">60.27F</strain>
    </source>
</reference>
<protein>
    <submittedName>
        <fullName evidence="1">Uncharacterized protein</fullName>
    </submittedName>
</protein>
<evidence type="ECO:0000313" key="2">
    <source>
        <dbReference type="EMBL" id="RAS62854.1"/>
    </source>
</evidence>
<name>A0A2J8HTE8_VIBDI</name>
<dbReference type="Proteomes" id="UP000236449">
    <property type="component" value="Unassembled WGS sequence"/>
</dbReference>
<dbReference type="EMBL" id="POSK01000021">
    <property type="protein sequence ID" value="PNI01539.1"/>
    <property type="molecule type" value="Genomic_DNA"/>
</dbReference>
<reference evidence="2 4" key="2">
    <citation type="submission" date="2018-06" db="EMBL/GenBank/DDBJ databases">
        <title>Freshwater and sediment microbial communities from various areas in North America, analyzing microbe dynamics in response to fracking.</title>
        <authorList>
            <person name="Lamendella R."/>
        </authorList>
    </citation>
    <scope>NUCLEOTIDE SEQUENCE [LARGE SCALE GENOMIC DNA]</scope>
    <source>
        <strain evidence="2 4">99A</strain>
    </source>
</reference>
<accession>A0A2J8HTE8</accession>
<dbReference type="OrthoDB" id="1099280at2"/>
<evidence type="ECO:0000313" key="1">
    <source>
        <dbReference type="EMBL" id="PNI01539.1"/>
    </source>
</evidence>
<organism evidence="1 3">
    <name type="scientific">Vibrio diazotrophicus</name>
    <dbReference type="NCBI Taxonomy" id="685"/>
    <lineage>
        <taxon>Bacteria</taxon>
        <taxon>Pseudomonadati</taxon>
        <taxon>Pseudomonadota</taxon>
        <taxon>Gammaproteobacteria</taxon>
        <taxon>Vibrionales</taxon>
        <taxon>Vibrionaceae</taxon>
        <taxon>Vibrio</taxon>
    </lineage>
</organism>
<dbReference type="Proteomes" id="UP000248729">
    <property type="component" value="Unassembled WGS sequence"/>
</dbReference>
<evidence type="ECO:0000313" key="3">
    <source>
        <dbReference type="Proteomes" id="UP000236449"/>
    </source>
</evidence>
<evidence type="ECO:0000313" key="4">
    <source>
        <dbReference type="Proteomes" id="UP000248729"/>
    </source>
</evidence>